<dbReference type="Proteomes" id="UP000036338">
    <property type="component" value="Unassembled WGS sequence"/>
</dbReference>
<evidence type="ECO:0000313" key="2">
    <source>
        <dbReference type="Proteomes" id="UP000036338"/>
    </source>
</evidence>
<dbReference type="InterPro" id="IPR020288">
    <property type="entry name" value="Sheath_initiator"/>
</dbReference>
<protein>
    <submittedName>
        <fullName evidence="1">Uncharacterized protein</fullName>
    </submittedName>
</protein>
<comment type="caution">
    <text evidence="1">The sequence shown here is derived from an EMBL/GenBank/DDBJ whole genome shotgun (WGS) entry which is preliminary data.</text>
</comment>
<accession>A0A0J5ZDV7</accession>
<evidence type="ECO:0000313" key="1">
    <source>
        <dbReference type="EMBL" id="KML48110.1"/>
    </source>
</evidence>
<dbReference type="Pfam" id="PF10934">
    <property type="entry name" value="Sheath_initiator"/>
    <property type="match status" value="1"/>
</dbReference>
<sequence length="116" mass="12532">MGTTLLLDQTAWDLCLDAYGNIAVAAEPYAIAQDVASAVRTFRGEAWYDTSVGVPYWQDILGKRPPLPLIKKDIVTEARRVFGVQAAQCFITSMTNRVASGQVQVATAAGVLPVNF</sequence>
<dbReference type="AlphaFoldDB" id="A0A0J5ZDV7"/>
<dbReference type="EMBL" id="LDWR01000058">
    <property type="protein sequence ID" value="KML48110.1"/>
    <property type="molecule type" value="Genomic_DNA"/>
</dbReference>
<name>A0A0J5ZDV7_BURCE</name>
<dbReference type="RefSeq" id="WP_048250448.1">
    <property type="nucleotide sequence ID" value="NZ_LDWR01000058.1"/>
</dbReference>
<proteinExistence type="predicted"/>
<organism evidence="1 2">
    <name type="scientific">Burkholderia cepacia</name>
    <name type="common">Pseudomonas cepacia</name>
    <dbReference type="NCBI Taxonomy" id="292"/>
    <lineage>
        <taxon>Bacteria</taxon>
        <taxon>Pseudomonadati</taxon>
        <taxon>Pseudomonadota</taxon>
        <taxon>Betaproteobacteria</taxon>
        <taxon>Burkholderiales</taxon>
        <taxon>Burkholderiaceae</taxon>
        <taxon>Burkholderia</taxon>
        <taxon>Burkholderia cepacia complex</taxon>
    </lineage>
</organism>
<reference evidence="1 2" key="1">
    <citation type="submission" date="2015-05" db="EMBL/GenBank/DDBJ databases">
        <title>Draft genome of Burkholderia cepacia LK29.</title>
        <authorList>
            <person name="Chan X.Y."/>
        </authorList>
    </citation>
    <scope>NUCLEOTIDE SEQUENCE [LARGE SCALE GENOMIC DNA]</scope>
    <source>
        <strain evidence="1 2">LK29</strain>
    </source>
</reference>
<dbReference type="PATRIC" id="fig|292.27.peg.6766"/>
<gene>
    <name evidence="1" type="ORF">VL15_30570</name>
</gene>